<name>A0A023BXR6_9FLAO</name>
<gene>
    <name evidence="2" type="ORF">ATO12_08900</name>
</gene>
<sequence length="119" mass="13929">MKTEYIILKETTLNNNCPECYSTDGMVLSFKQQRLISKLLVKTKSNVIESINCNKCENQIFPGQWTTDIERVYDYHKKTITRQSGSLRFTKLFYVLLFITIAIAAFAYIYFYRSDLLGI</sequence>
<feature type="transmembrane region" description="Helical" evidence="1">
    <location>
        <begin position="92"/>
        <end position="111"/>
    </location>
</feature>
<dbReference type="OrthoDB" id="1139350at2"/>
<organism evidence="2 3">
    <name type="scientific">Aquimarina atlantica</name>
    <dbReference type="NCBI Taxonomy" id="1317122"/>
    <lineage>
        <taxon>Bacteria</taxon>
        <taxon>Pseudomonadati</taxon>
        <taxon>Bacteroidota</taxon>
        <taxon>Flavobacteriia</taxon>
        <taxon>Flavobacteriales</taxon>
        <taxon>Flavobacteriaceae</taxon>
        <taxon>Aquimarina</taxon>
    </lineage>
</organism>
<reference evidence="2 3" key="1">
    <citation type="submission" date="2014-04" db="EMBL/GenBank/DDBJ databases">
        <title>Aquimarina sp. 22II-S11-z7 Genome Sequencing.</title>
        <authorList>
            <person name="Lai Q."/>
        </authorList>
    </citation>
    <scope>NUCLEOTIDE SEQUENCE [LARGE SCALE GENOMIC DNA]</scope>
    <source>
        <strain evidence="2 3">22II-S11-z7</strain>
    </source>
</reference>
<proteinExistence type="predicted"/>
<dbReference type="Proteomes" id="UP000023541">
    <property type="component" value="Unassembled WGS sequence"/>
</dbReference>
<evidence type="ECO:0000313" key="2">
    <source>
        <dbReference type="EMBL" id="EZH74846.1"/>
    </source>
</evidence>
<dbReference type="eggNOG" id="ENOG50331F5">
    <property type="taxonomic scope" value="Bacteria"/>
</dbReference>
<evidence type="ECO:0000256" key="1">
    <source>
        <dbReference type="SAM" id="Phobius"/>
    </source>
</evidence>
<keyword evidence="1" id="KW-0812">Transmembrane</keyword>
<dbReference type="AlphaFoldDB" id="A0A023BXR6"/>
<accession>A0A023BXR6</accession>
<evidence type="ECO:0000313" key="3">
    <source>
        <dbReference type="Proteomes" id="UP000023541"/>
    </source>
</evidence>
<dbReference type="EMBL" id="AQRA01000002">
    <property type="protein sequence ID" value="EZH74846.1"/>
    <property type="molecule type" value="Genomic_DNA"/>
</dbReference>
<keyword evidence="1" id="KW-1133">Transmembrane helix</keyword>
<keyword evidence="3" id="KW-1185">Reference proteome</keyword>
<comment type="caution">
    <text evidence="2">The sequence shown here is derived from an EMBL/GenBank/DDBJ whole genome shotgun (WGS) entry which is preliminary data.</text>
</comment>
<protein>
    <submittedName>
        <fullName evidence="2">Uncharacterized protein</fullName>
    </submittedName>
</protein>
<keyword evidence="1" id="KW-0472">Membrane</keyword>
<dbReference type="STRING" id="1317122.ATO12_08900"/>
<dbReference type="RefSeq" id="WP_034239687.1">
    <property type="nucleotide sequence ID" value="NZ_AQRA01000002.1"/>
</dbReference>